<dbReference type="InterPro" id="IPR051165">
    <property type="entry name" value="Multifunctional_ANK_Repeat"/>
</dbReference>
<dbReference type="PROSITE" id="PS50088">
    <property type="entry name" value="ANK_REPEAT"/>
    <property type="match status" value="1"/>
</dbReference>
<dbReference type="Gene3D" id="1.25.40.20">
    <property type="entry name" value="Ankyrin repeat-containing domain"/>
    <property type="match status" value="2"/>
</dbReference>
<evidence type="ECO:0000256" key="1">
    <source>
        <dbReference type="ARBA" id="ARBA00004141"/>
    </source>
</evidence>
<feature type="repeat" description="ANK" evidence="7">
    <location>
        <begin position="57"/>
        <end position="89"/>
    </location>
</feature>
<dbReference type="EMBL" id="MSZS01000005">
    <property type="protein sequence ID" value="PKX92377.1"/>
    <property type="molecule type" value="Genomic_DNA"/>
</dbReference>
<evidence type="ECO:0000256" key="7">
    <source>
        <dbReference type="PROSITE-ProRule" id="PRU00023"/>
    </source>
</evidence>
<dbReference type="InterPro" id="IPR002110">
    <property type="entry name" value="Ankyrin_rpt"/>
</dbReference>
<dbReference type="Proteomes" id="UP000234474">
    <property type="component" value="Unassembled WGS sequence"/>
</dbReference>
<dbReference type="Pfam" id="PF12796">
    <property type="entry name" value="Ank_2"/>
    <property type="match status" value="2"/>
</dbReference>
<organism evidence="10 11">
    <name type="scientific">Aspergillus novofumigatus (strain IBT 16806)</name>
    <dbReference type="NCBI Taxonomy" id="1392255"/>
    <lineage>
        <taxon>Eukaryota</taxon>
        <taxon>Fungi</taxon>
        <taxon>Dikarya</taxon>
        <taxon>Ascomycota</taxon>
        <taxon>Pezizomycotina</taxon>
        <taxon>Eurotiomycetes</taxon>
        <taxon>Eurotiomycetidae</taxon>
        <taxon>Eurotiales</taxon>
        <taxon>Aspergillaceae</taxon>
        <taxon>Aspergillus</taxon>
        <taxon>Aspergillus subgen. Fumigati</taxon>
    </lineage>
</organism>
<gene>
    <name evidence="10" type="ORF">P174DRAFT_451724</name>
</gene>
<comment type="subcellular location">
    <subcellularLocation>
        <location evidence="1">Membrane</location>
        <topology evidence="1">Multi-pass membrane protein</topology>
    </subcellularLocation>
</comment>
<dbReference type="VEuPathDB" id="FungiDB:P174DRAFT_451724"/>
<evidence type="ECO:0000313" key="11">
    <source>
        <dbReference type="Proteomes" id="UP000234474"/>
    </source>
</evidence>
<dbReference type="InterPro" id="IPR045863">
    <property type="entry name" value="CorA_TM1_TM2"/>
</dbReference>
<keyword evidence="4 9" id="KW-1133">Transmembrane helix</keyword>
<evidence type="ECO:0000256" key="9">
    <source>
        <dbReference type="SAM" id="Phobius"/>
    </source>
</evidence>
<dbReference type="InterPro" id="IPR002523">
    <property type="entry name" value="MgTranspt_CorA/ZnTranspt_ZntB"/>
</dbReference>
<dbReference type="OrthoDB" id="194358at2759"/>
<dbReference type="GO" id="GO:0016020">
    <property type="term" value="C:membrane"/>
    <property type="evidence" value="ECO:0007669"/>
    <property type="project" value="UniProtKB-SubCell"/>
</dbReference>
<dbReference type="STRING" id="1392255.A0A2I1C416"/>
<evidence type="ECO:0000256" key="5">
    <source>
        <dbReference type="ARBA" id="ARBA00023043"/>
    </source>
</evidence>
<evidence type="ECO:0000256" key="3">
    <source>
        <dbReference type="ARBA" id="ARBA00022737"/>
    </source>
</evidence>
<proteinExistence type="predicted"/>
<accession>A0A2I1C416</accession>
<dbReference type="Gene3D" id="1.20.58.340">
    <property type="entry name" value="Magnesium transport protein CorA, transmembrane region"/>
    <property type="match status" value="1"/>
</dbReference>
<keyword evidence="3" id="KW-0677">Repeat</keyword>
<keyword evidence="11" id="KW-1185">Reference proteome</keyword>
<dbReference type="SMART" id="SM00248">
    <property type="entry name" value="ANK"/>
    <property type="match status" value="4"/>
</dbReference>
<dbReference type="PANTHER" id="PTHR24123">
    <property type="entry name" value="ANKYRIN REPEAT-CONTAINING"/>
    <property type="match status" value="1"/>
</dbReference>
<protein>
    <submittedName>
        <fullName evidence="10">Ankyrin</fullName>
    </submittedName>
</protein>
<name>A0A2I1C416_ASPN1</name>
<dbReference type="InterPro" id="IPR036770">
    <property type="entry name" value="Ankyrin_rpt-contain_sf"/>
</dbReference>
<dbReference type="PROSITE" id="PS50297">
    <property type="entry name" value="ANK_REP_REGION"/>
    <property type="match status" value="1"/>
</dbReference>
<feature type="region of interest" description="Disordered" evidence="8">
    <location>
        <begin position="507"/>
        <end position="555"/>
    </location>
</feature>
<feature type="transmembrane region" description="Helical" evidence="9">
    <location>
        <begin position="389"/>
        <end position="409"/>
    </location>
</feature>
<dbReference type="GeneID" id="36536353"/>
<dbReference type="RefSeq" id="XP_024680972.1">
    <property type="nucleotide sequence ID" value="XM_024829027.1"/>
</dbReference>
<dbReference type="SUPFAM" id="SSF144083">
    <property type="entry name" value="Magnesium transport protein CorA, transmembrane region"/>
    <property type="match status" value="1"/>
</dbReference>
<evidence type="ECO:0000256" key="4">
    <source>
        <dbReference type="ARBA" id="ARBA00022989"/>
    </source>
</evidence>
<evidence type="ECO:0000256" key="6">
    <source>
        <dbReference type="ARBA" id="ARBA00023136"/>
    </source>
</evidence>
<dbReference type="GO" id="GO:0046873">
    <property type="term" value="F:metal ion transmembrane transporter activity"/>
    <property type="evidence" value="ECO:0007669"/>
    <property type="project" value="InterPro"/>
</dbReference>
<reference evidence="11" key="1">
    <citation type="journal article" date="2018" name="Proc. Natl. Acad. Sci. U.S.A.">
        <title>Linking secondary metabolites to gene clusters through genome sequencing of six diverse Aspergillus species.</title>
        <authorList>
            <person name="Kaerboelling I."/>
            <person name="Vesth T.C."/>
            <person name="Frisvad J.C."/>
            <person name="Nybo J.L."/>
            <person name="Theobald S."/>
            <person name="Kuo A."/>
            <person name="Bowyer P."/>
            <person name="Matsuda Y."/>
            <person name="Mondo S."/>
            <person name="Lyhne E.K."/>
            <person name="Kogle M.E."/>
            <person name="Clum A."/>
            <person name="Lipzen A."/>
            <person name="Salamov A."/>
            <person name="Ngan C.Y."/>
            <person name="Daum C."/>
            <person name="Chiniquy J."/>
            <person name="Barry K."/>
            <person name="LaButti K."/>
            <person name="Haridas S."/>
            <person name="Simmons B.A."/>
            <person name="Magnuson J.K."/>
            <person name="Mortensen U.H."/>
            <person name="Larsen T.O."/>
            <person name="Grigoriev I.V."/>
            <person name="Baker S.E."/>
            <person name="Andersen M.R."/>
        </authorList>
    </citation>
    <scope>NUCLEOTIDE SEQUENCE [LARGE SCALE GENOMIC DNA]</scope>
    <source>
        <strain evidence="11">IBT 16806</strain>
    </source>
</reference>
<dbReference type="PRINTS" id="PR01415">
    <property type="entry name" value="ANKYRIN"/>
</dbReference>
<dbReference type="SUPFAM" id="SSF48403">
    <property type="entry name" value="Ankyrin repeat"/>
    <property type="match status" value="1"/>
</dbReference>
<feature type="compositionally biased region" description="Basic and acidic residues" evidence="8">
    <location>
        <begin position="511"/>
        <end position="529"/>
    </location>
</feature>
<dbReference type="Pfam" id="PF01544">
    <property type="entry name" value="CorA"/>
    <property type="match status" value="1"/>
</dbReference>
<comment type="caution">
    <text evidence="10">The sequence shown here is derived from an EMBL/GenBank/DDBJ whole genome shotgun (WGS) entry which is preliminary data.</text>
</comment>
<dbReference type="OMA" id="KEECRIT"/>
<evidence type="ECO:0000256" key="8">
    <source>
        <dbReference type="SAM" id="MobiDB-lite"/>
    </source>
</evidence>
<sequence length="555" mass="64072">MGSCTWWERFLQTRSRKREKQPGPFPFPKPGWQDRTDLENLLFKLKRHIFWNKVLPDGCTFLSWAVEFEDEEIVKWLLDTGANPNIRDTVEPRMTPLIKALKLGNMTMVDLLKEKDKSSMHILADEADDIGEEQALDLARKLLGQGYELNKRDLKGQNPVHIACRKGRTRLVEEFLHPDYGEQNAFVHQQDNSGKTPMQYAIDNEDIVKLLIQHGADLSDVQAASLFKIRESKPVCVQLTSNRRAHYQTLLLISDNDEARELWNPQPGHIKLRLFDRGSKIPDFHSFKVKEDPVLRRGYCQFFQSKRSSQPEQHARLQSWFKAHVTGLTHVVNIDPYLRKEKGPLMEIIREMDQEVSSGLARIEQSIRELLQIEIAWISISEAKSIKRLTWITFIFLPLMLASSLFGMNINLLKDNPNWRWFLPIGVTLVLLTFALWLLFDWYYPVGWDACWDKTDLSESDEDVLEKPKLPDTWTKLDYIPAKTPFYTGSQPLHCIEAKTKPQVNPAVKPIYHDPNHPDTDVGPGRERPNSLQPDLTAADLFGGGPDESNRLEAF</sequence>
<evidence type="ECO:0000313" key="10">
    <source>
        <dbReference type="EMBL" id="PKX92377.1"/>
    </source>
</evidence>
<evidence type="ECO:0000256" key="2">
    <source>
        <dbReference type="ARBA" id="ARBA00022692"/>
    </source>
</evidence>
<keyword evidence="2 9" id="KW-0812">Transmembrane</keyword>
<dbReference type="PANTHER" id="PTHR24123:SF33">
    <property type="entry name" value="PROTEIN HOS4"/>
    <property type="match status" value="1"/>
</dbReference>
<keyword evidence="6 9" id="KW-0472">Membrane</keyword>
<feature type="transmembrane region" description="Helical" evidence="9">
    <location>
        <begin position="421"/>
        <end position="440"/>
    </location>
</feature>
<keyword evidence="5 7" id="KW-0040">ANK repeat</keyword>
<dbReference type="AlphaFoldDB" id="A0A2I1C416"/>